<proteinExistence type="predicted"/>
<evidence type="ECO:0000313" key="2">
    <source>
        <dbReference type="EMBL" id="GLJ77713.1"/>
    </source>
</evidence>
<reference evidence="2" key="2">
    <citation type="submission" date="2023-01" db="EMBL/GenBank/DDBJ databases">
        <authorList>
            <person name="Sun Q."/>
            <person name="Evtushenko L."/>
        </authorList>
    </citation>
    <scope>NUCLEOTIDE SEQUENCE</scope>
    <source>
        <strain evidence="2">VKM Ac-1401</strain>
    </source>
</reference>
<evidence type="ECO:0000313" key="3">
    <source>
        <dbReference type="Proteomes" id="UP001142372"/>
    </source>
</evidence>
<dbReference type="RefSeq" id="WP_271178332.1">
    <property type="nucleotide sequence ID" value="NZ_BAAAJO010000003.1"/>
</dbReference>
<evidence type="ECO:0000256" key="1">
    <source>
        <dbReference type="SAM" id="MobiDB-lite"/>
    </source>
</evidence>
<gene>
    <name evidence="2" type="ORF">GCM10017584_32870</name>
</gene>
<protein>
    <submittedName>
        <fullName evidence="2">Uncharacterized protein</fullName>
    </submittedName>
</protein>
<dbReference type="Proteomes" id="UP001142372">
    <property type="component" value="Unassembled WGS sequence"/>
</dbReference>
<comment type="caution">
    <text evidence="2">The sequence shown here is derived from an EMBL/GenBank/DDBJ whole genome shotgun (WGS) entry which is preliminary data.</text>
</comment>
<organism evidence="2 3">
    <name type="scientific">Leifsonia poae</name>
    <dbReference type="NCBI Taxonomy" id="110933"/>
    <lineage>
        <taxon>Bacteria</taxon>
        <taxon>Bacillati</taxon>
        <taxon>Actinomycetota</taxon>
        <taxon>Actinomycetes</taxon>
        <taxon>Micrococcales</taxon>
        <taxon>Microbacteriaceae</taxon>
        <taxon>Leifsonia</taxon>
    </lineage>
</organism>
<reference evidence="2" key="1">
    <citation type="journal article" date="2014" name="Int. J. Syst. Evol. Microbiol.">
        <title>Complete genome sequence of Corynebacterium casei LMG S-19264T (=DSM 44701T), isolated from a smear-ripened cheese.</title>
        <authorList>
            <consortium name="US DOE Joint Genome Institute (JGI-PGF)"/>
            <person name="Walter F."/>
            <person name="Albersmeier A."/>
            <person name="Kalinowski J."/>
            <person name="Ruckert C."/>
        </authorList>
    </citation>
    <scope>NUCLEOTIDE SEQUENCE</scope>
    <source>
        <strain evidence="2">VKM Ac-1401</strain>
    </source>
</reference>
<dbReference type="EMBL" id="BSEN01000015">
    <property type="protein sequence ID" value="GLJ77713.1"/>
    <property type="molecule type" value="Genomic_DNA"/>
</dbReference>
<name>A0A9W6M0S8_9MICO</name>
<accession>A0A9W6M0S8</accession>
<dbReference type="AlphaFoldDB" id="A0A9W6M0S8"/>
<keyword evidence="3" id="KW-1185">Reference proteome</keyword>
<feature type="region of interest" description="Disordered" evidence="1">
    <location>
        <begin position="33"/>
        <end position="54"/>
    </location>
</feature>
<sequence length="54" mass="5992">MSDEKDQKPDADALAEKVRELGTTDEDRLDAVAEHNESLQERLPGDDELPLTKG</sequence>
<feature type="compositionally biased region" description="Basic and acidic residues" evidence="1">
    <location>
        <begin position="33"/>
        <end position="45"/>
    </location>
</feature>